<comment type="similarity">
    <text evidence="3">Belongs to the fucoxanthin chlorophyll protein family.</text>
</comment>
<gene>
    <name evidence="10" type="ORF">PSNMU_V1.4_AUG-EV-PASAV3_0052130</name>
</gene>
<dbReference type="Gene3D" id="1.10.3460.10">
    <property type="entry name" value="Chlorophyll a/b binding protein domain"/>
    <property type="match status" value="1"/>
</dbReference>
<name>A0A448Z8I9_9STRA</name>
<evidence type="ECO:0008006" key="12">
    <source>
        <dbReference type="Google" id="ProtNLM"/>
    </source>
</evidence>
<feature type="binding site" evidence="9">
    <location>
        <position position="28"/>
    </location>
    <ligand>
        <name>chlorophyll a</name>
        <dbReference type="ChEBI" id="CHEBI:58416"/>
        <label>1</label>
    </ligand>
</feature>
<evidence type="ECO:0000256" key="8">
    <source>
        <dbReference type="ARBA" id="ARBA00044011"/>
    </source>
</evidence>
<dbReference type="InterPro" id="IPR022796">
    <property type="entry name" value="Chloroa_b-bind"/>
</dbReference>
<keyword evidence="5" id="KW-0602">Photosynthesis</keyword>
<dbReference type="InterPro" id="IPR001344">
    <property type="entry name" value="Chloro_AB-bd_pln"/>
</dbReference>
<sequence length="66" mass="7458">AYIPGDCNFDPLNLLPQDKNGQMEMMTKEIKHGRIAMMAILGFAVQEALYKAPVVAETPFFFHPIF</sequence>
<dbReference type="SUPFAM" id="SSF103511">
    <property type="entry name" value="Chlorophyll a-b binding protein"/>
    <property type="match status" value="1"/>
</dbReference>
<dbReference type="GO" id="GO:0009507">
    <property type="term" value="C:chloroplast"/>
    <property type="evidence" value="ECO:0007669"/>
    <property type="project" value="UniProtKB-SubCell"/>
</dbReference>
<comment type="subunit">
    <text evidence="8">The LHC complex of chromophytic algae is composed of fucoxanthin, chlorophyll A and C bound non-covalently by fucoxanthin chlorophyll proteins (FCPs). The ratio of the pigments in LHC; fucoxanthin: chlorophyll C: chlorophyll A; (0.6-1): (0.1-0.3): (1).</text>
</comment>
<evidence type="ECO:0000256" key="7">
    <source>
        <dbReference type="ARBA" id="ARBA00023243"/>
    </source>
</evidence>
<dbReference type="OrthoDB" id="423598at2759"/>
<keyword evidence="9" id="KW-0148">Chlorophyll</keyword>
<evidence type="ECO:0000256" key="9">
    <source>
        <dbReference type="PIRSR" id="PIRSR601344-1"/>
    </source>
</evidence>
<dbReference type="GO" id="GO:0009765">
    <property type="term" value="P:photosynthesis, light harvesting"/>
    <property type="evidence" value="ECO:0007669"/>
    <property type="project" value="InterPro"/>
</dbReference>
<evidence type="ECO:0000256" key="4">
    <source>
        <dbReference type="ARBA" id="ARBA00022528"/>
    </source>
</evidence>
<keyword evidence="4" id="KW-0150">Chloroplast</keyword>
<accession>A0A448Z8I9</accession>
<feature type="binding site" evidence="9">
    <location>
        <position position="29"/>
    </location>
    <ligand>
        <name>chlorophyll a</name>
        <dbReference type="ChEBI" id="CHEBI:58416"/>
        <label>1</label>
    </ligand>
</feature>
<dbReference type="GO" id="GO:0016168">
    <property type="term" value="F:chlorophyll binding"/>
    <property type="evidence" value="ECO:0007669"/>
    <property type="project" value="UniProtKB-KW"/>
</dbReference>
<keyword evidence="6" id="KW-0934">Plastid</keyword>
<keyword evidence="7" id="KW-0437">Light-harvesting polypeptide</keyword>
<comment type="function">
    <text evidence="1">The light-harvesting complex (LHC) functions as a light receptor, it captures and delivers excitation energy to photosystems with which it is closely associated. Energy is transferred from the carotenoid and chlorophyll C (or B) to chlorophyll A and the photosynthetic reaction centers where it is used to synthesize ATP and reducing power.</text>
</comment>
<reference evidence="10 11" key="1">
    <citation type="submission" date="2019-01" db="EMBL/GenBank/DDBJ databases">
        <authorList>
            <person name="Ferrante I. M."/>
        </authorList>
    </citation>
    <scope>NUCLEOTIDE SEQUENCE [LARGE SCALE GENOMIC DNA]</scope>
    <source>
        <strain evidence="10 11">B856</strain>
    </source>
</reference>
<evidence type="ECO:0000256" key="2">
    <source>
        <dbReference type="ARBA" id="ARBA00004229"/>
    </source>
</evidence>
<proteinExistence type="inferred from homology"/>
<dbReference type="Proteomes" id="UP000291116">
    <property type="component" value="Unassembled WGS sequence"/>
</dbReference>
<keyword evidence="9" id="KW-0157">Chromophore</keyword>
<protein>
    <recommendedName>
        <fullName evidence="12">Chlorophyll a-b binding protein, chloroplastic</fullName>
    </recommendedName>
</protein>
<evidence type="ECO:0000256" key="1">
    <source>
        <dbReference type="ARBA" id="ARBA00004022"/>
    </source>
</evidence>
<dbReference type="EMBL" id="CAACVS010000167">
    <property type="protein sequence ID" value="VEU38392.1"/>
    <property type="molecule type" value="Genomic_DNA"/>
</dbReference>
<dbReference type="GO" id="GO:0016020">
    <property type="term" value="C:membrane"/>
    <property type="evidence" value="ECO:0007669"/>
    <property type="project" value="InterPro"/>
</dbReference>
<organism evidence="10 11">
    <name type="scientific">Pseudo-nitzschia multistriata</name>
    <dbReference type="NCBI Taxonomy" id="183589"/>
    <lineage>
        <taxon>Eukaryota</taxon>
        <taxon>Sar</taxon>
        <taxon>Stramenopiles</taxon>
        <taxon>Ochrophyta</taxon>
        <taxon>Bacillariophyta</taxon>
        <taxon>Bacillariophyceae</taxon>
        <taxon>Bacillariophycidae</taxon>
        <taxon>Bacillariales</taxon>
        <taxon>Bacillariaceae</taxon>
        <taxon>Pseudo-nitzschia</taxon>
    </lineage>
</organism>
<dbReference type="GO" id="GO:0030076">
    <property type="term" value="C:light-harvesting complex"/>
    <property type="evidence" value="ECO:0007669"/>
    <property type="project" value="UniProtKB-KW"/>
</dbReference>
<evidence type="ECO:0000256" key="5">
    <source>
        <dbReference type="ARBA" id="ARBA00022531"/>
    </source>
</evidence>
<feature type="non-terminal residue" evidence="10">
    <location>
        <position position="1"/>
    </location>
</feature>
<feature type="binding site" evidence="9">
    <location>
        <position position="34"/>
    </location>
    <ligand>
        <name>chlorophyll a</name>
        <dbReference type="ChEBI" id="CHEBI:58416"/>
        <label>1</label>
    </ligand>
</feature>
<feature type="binding site" evidence="9">
    <location>
        <position position="46"/>
    </location>
    <ligand>
        <name>chlorophyll a</name>
        <dbReference type="ChEBI" id="CHEBI:58416"/>
        <label>1</label>
    </ligand>
</feature>
<evidence type="ECO:0000256" key="3">
    <source>
        <dbReference type="ARBA" id="ARBA00005933"/>
    </source>
</evidence>
<keyword evidence="11" id="KW-1185">Reference proteome</keyword>
<dbReference type="Pfam" id="PF00504">
    <property type="entry name" value="Chloroa_b-bind"/>
    <property type="match status" value="1"/>
</dbReference>
<evidence type="ECO:0000313" key="10">
    <source>
        <dbReference type="EMBL" id="VEU38392.1"/>
    </source>
</evidence>
<evidence type="ECO:0000256" key="6">
    <source>
        <dbReference type="ARBA" id="ARBA00022640"/>
    </source>
</evidence>
<comment type="subcellular location">
    <subcellularLocation>
        <location evidence="2">Plastid</location>
        <location evidence="2">Chloroplast</location>
    </subcellularLocation>
</comment>
<dbReference type="PANTHER" id="PTHR21649">
    <property type="entry name" value="CHLOROPHYLL A/B BINDING PROTEIN"/>
    <property type="match status" value="1"/>
</dbReference>
<dbReference type="AlphaFoldDB" id="A0A448Z8I9"/>
<evidence type="ECO:0000313" key="11">
    <source>
        <dbReference type="Proteomes" id="UP000291116"/>
    </source>
</evidence>